<reference evidence="5" key="1">
    <citation type="journal article" date="2008" name="Nat. Genet.">
        <title>The Pristionchus pacificus genome provides a unique perspective on nematode lifestyle and parasitism.</title>
        <authorList>
            <person name="Dieterich C."/>
            <person name="Clifton S.W."/>
            <person name="Schuster L.N."/>
            <person name="Chinwalla A."/>
            <person name="Delehaunty K."/>
            <person name="Dinkelacker I."/>
            <person name="Fulton L."/>
            <person name="Fulton R."/>
            <person name="Godfrey J."/>
            <person name="Minx P."/>
            <person name="Mitreva M."/>
            <person name="Roeseler W."/>
            <person name="Tian H."/>
            <person name="Witte H."/>
            <person name="Yang S.P."/>
            <person name="Wilson R.K."/>
            <person name="Sommer R.J."/>
        </authorList>
    </citation>
    <scope>NUCLEOTIDE SEQUENCE [LARGE SCALE GENOMIC DNA]</scope>
    <source>
        <strain evidence="5">PS312</strain>
    </source>
</reference>
<dbReference type="InterPro" id="IPR004839">
    <property type="entry name" value="Aminotransferase_I/II_large"/>
</dbReference>
<dbReference type="SUPFAM" id="SSF53383">
    <property type="entry name" value="PLP-dependent transferases"/>
    <property type="match status" value="1"/>
</dbReference>
<feature type="region of interest" description="Disordered" evidence="2">
    <location>
        <begin position="156"/>
        <end position="179"/>
    </location>
</feature>
<accession>A0A8R1Y5P2</accession>
<feature type="region of interest" description="Disordered" evidence="2">
    <location>
        <begin position="360"/>
        <end position="472"/>
    </location>
</feature>
<dbReference type="OrthoDB" id="5832950at2759"/>
<feature type="compositionally biased region" description="Low complexity" evidence="2">
    <location>
        <begin position="405"/>
        <end position="414"/>
    </location>
</feature>
<dbReference type="Gene3D" id="3.90.1150.10">
    <property type="entry name" value="Aspartate Aminotransferase, domain 1"/>
    <property type="match status" value="1"/>
</dbReference>
<dbReference type="Gene3D" id="3.40.640.10">
    <property type="entry name" value="Type I PLP-dependent aspartate aminotransferase-like (Major domain)"/>
    <property type="match status" value="1"/>
</dbReference>
<evidence type="ECO:0000256" key="2">
    <source>
        <dbReference type="SAM" id="MobiDB-lite"/>
    </source>
</evidence>
<evidence type="ECO:0000256" key="1">
    <source>
        <dbReference type="ARBA" id="ARBA00022898"/>
    </source>
</evidence>
<evidence type="ECO:0000313" key="5">
    <source>
        <dbReference type="Proteomes" id="UP000005239"/>
    </source>
</evidence>
<dbReference type="CDD" id="cd00609">
    <property type="entry name" value="AAT_like"/>
    <property type="match status" value="1"/>
</dbReference>
<feature type="region of interest" description="Disordered" evidence="2">
    <location>
        <begin position="1308"/>
        <end position="1330"/>
    </location>
</feature>
<dbReference type="InterPro" id="IPR015424">
    <property type="entry name" value="PyrdxlP-dep_Trfase"/>
</dbReference>
<dbReference type="InterPro" id="IPR050478">
    <property type="entry name" value="Ethylene_sulfur-biosynth"/>
</dbReference>
<feature type="domain" description="Aminotransferase class I/classII large" evidence="3">
    <location>
        <begin position="2490"/>
        <end position="2860"/>
    </location>
</feature>
<evidence type="ECO:0000259" key="3">
    <source>
        <dbReference type="Pfam" id="PF00155"/>
    </source>
</evidence>
<organism evidence="4 5">
    <name type="scientific">Pristionchus pacificus</name>
    <name type="common">Parasitic nematode worm</name>
    <dbReference type="NCBI Taxonomy" id="54126"/>
    <lineage>
        <taxon>Eukaryota</taxon>
        <taxon>Metazoa</taxon>
        <taxon>Ecdysozoa</taxon>
        <taxon>Nematoda</taxon>
        <taxon>Chromadorea</taxon>
        <taxon>Rhabditida</taxon>
        <taxon>Rhabditina</taxon>
        <taxon>Diplogasteromorpha</taxon>
        <taxon>Diplogasteroidea</taxon>
        <taxon>Neodiplogasteridae</taxon>
        <taxon>Pristionchus</taxon>
    </lineage>
</organism>
<feature type="compositionally biased region" description="Polar residues" evidence="2">
    <location>
        <begin position="1755"/>
        <end position="1772"/>
    </location>
</feature>
<dbReference type="GO" id="GO:0006520">
    <property type="term" value="P:amino acid metabolic process"/>
    <property type="evidence" value="ECO:0000318"/>
    <property type="project" value="GO_Central"/>
</dbReference>
<feature type="compositionally biased region" description="Low complexity" evidence="2">
    <location>
        <begin position="2366"/>
        <end position="2378"/>
    </location>
</feature>
<evidence type="ECO:0000313" key="4">
    <source>
        <dbReference type="EnsemblMetazoa" id="PPA01826.1"/>
    </source>
</evidence>
<reference evidence="4" key="2">
    <citation type="submission" date="2022-06" db="UniProtKB">
        <authorList>
            <consortium name="EnsemblMetazoa"/>
        </authorList>
    </citation>
    <scope>IDENTIFICATION</scope>
    <source>
        <strain evidence="4">PS312</strain>
    </source>
</reference>
<dbReference type="PANTHER" id="PTHR43795">
    <property type="entry name" value="BIFUNCTIONAL ASPARTATE AMINOTRANSFERASE AND GLUTAMATE/ASPARTATE-PREPHENATE AMINOTRANSFERASE-RELATED"/>
    <property type="match status" value="1"/>
</dbReference>
<proteinExistence type="predicted"/>
<keyword evidence="1" id="KW-0663">Pyridoxal phosphate</keyword>
<protein>
    <submittedName>
        <fullName evidence="4">Aminotran_1_2 domain-containing protein</fullName>
    </submittedName>
</protein>
<dbReference type="GO" id="GO:0008483">
    <property type="term" value="F:transaminase activity"/>
    <property type="evidence" value="ECO:0000318"/>
    <property type="project" value="GO_Central"/>
</dbReference>
<dbReference type="Pfam" id="PF00155">
    <property type="entry name" value="Aminotran_1_2"/>
    <property type="match status" value="1"/>
</dbReference>
<feature type="compositionally biased region" description="Basic residues" evidence="2">
    <location>
        <begin position="2356"/>
        <end position="2365"/>
    </location>
</feature>
<dbReference type="InterPro" id="IPR015422">
    <property type="entry name" value="PyrdxlP-dep_Trfase_small"/>
</dbReference>
<dbReference type="PANTHER" id="PTHR43795:SF39">
    <property type="entry name" value="AMINOTRANSFERASE CLASS I_CLASSII DOMAIN-CONTAINING PROTEIN"/>
    <property type="match status" value="1"/>
</dbReference>
<dbReference type="EnsemblMetazoa" id="PPA01826.1">
    <property type="protein sequence ID" value="PPA01826.1"/>
    <property type="gene ID" value="WBGene00091380"/>
</dbReference>
<feature type="compositionally biased region" description="Basic and acidic residues" evidence="2">
    <location>
        <begin position="418"/>
        <end position="435"/>
    </location>
</feature>
<feature type="region of interest" description="Disordered" evidence="2">
    <location>
        <begin position="1662"/>
        <end position="1773"/>
    </location>
</feature>
<feature type="compositionally biased region" description="Basic and acidic residues" evidence="2">
    <location>
        <begin position="1978"/>
        <end position="1987"/>
    </location>
</feature>
<feature type="compositionally biased region" description="Polar residues" evidence="2">
    <location>
        <begin position="1989"/>
        <end position="2020"/>
    </location>
</feature>
<dbReference type="GO" id="GO:0030170">
    <property type="term" value="F:pyridoxal phosphate binding"/>
    <property type="evidence" value="ECO:0007669"/>
    <property type="project" value="InterPro"/>
</dbReference>
<dbReference type="Proteomes" id="UP000005239">
    <property type="component" value="Unassembled WGS sequence"/>
</dbReference>
<dbReference type="InterPro" id="IPR015421">
    <property type="entry name" value="PyrdxlP-dep_Trfase_major"/>
</dbReference>
<gene>
    <name evidence="4" type="primary">WBGene00091380</name>
</gene>
<feature type="region of interest" description="Disordered" evidence="2">
    <location>
        <begin position="1978"/>
        <end position="2060"/>
    </location>
</feature>
<feature type="region of interest" description="Disordered" evidence="2">
    <location>
        <begin position="2336"/>
        <end position="2383"/>
    </location>
</feature>
<accession>A0A2A6C9Z9</accession>
<feature type="region of interest" description="Disordered" evidence="2">
    <location>
        <begin position="646"/>
        <end position="669"/>
    </location>
</feature>
<sequence>MNRPAVSSPLDLGSLLLTLSLPITPRRSPEQIVMDRLSVRLLETHQEVSLSRDSSYSSSEVFIFPDRVITDVSPVQITIQQEGRSGGSSVPVINIDKVETIDEDDPILRAVFAIPTTTDTTPTSRMEHDASDVSPRRPLTIADMDVREIEYDRSDNFLSPMDAPSEPTTPNANRSRRPSEKLDYGIDWIEAFKMAPPRQRHSTLADEIDGRLSAMDQEEKERELMNETLNKIDEVSKGKMDTEKRSELLFDSSITLKDIFGQSAKSDDVVFNASISLDDVFAGIKTASAQKKSSTADKYYYHDDDDDDEEVVPPEVAALYSSRPSTIPPPSSSSLPHSSSVNIDDVFAALDRRDRKTVNRPNLDDYYADPPSEVFTDSAVSSRPQTDSKTTDRERGEEEEGEGGSETSSGVSHGKVTPPREDNWLTSLVEKRRSVEMTLPRGGEGDLSSDNEPSPPLDHSQLRPSLTPKQTRKESYLHVGELFAGSSLSTAERVEKIEEEKADFEWLNRLADRSTEEILDAVFACSAKEGKDGGKKCGCQACDPTRSIYLEREAATASEERKKSLHLVNPVEITLEEVFEGAKSPREIAFYQSGSRDRVEERTVSSLPPVDIDLEVVFSTPVHSPSSRGIDSEKWQPRTLVKEIKQSVVPQSRKRSADHEPPLAPSEIDLGQVFEGSSRVSSTPQTELNVDLIFASSSSTTTTSRVNLDKFTPKTLERNYKEPLPVTASYPVIITDPIDMEAVFNPSKTTITDSALISTSTYPVLLKDSEPKAIPELTIINSSVPVIIAEEIVSEAMEEGLRSPKLEKTDEHGMISKSSFPVFLGPDSLGTESVKFGLNSRSASPEPSSVDLDQVFSGVSSEHKPRIDLSKYENRTLERRKEQTPVMITNTSFPVILADPLDMEQVFNPSSQVKEDLHFGTITNSSVPVLIAEEIVSEAIDEALRSPKLENTVDQGMISNSSFPVFLVEKKQDELIPQGVKFGLNSRSASPEPSSVDLDQVFSGVSSEHKSRIDLSKYEKRTLERRKEQAQKPVMITNSSVPVIITDPLDMDQVFNPSTSQTKDDLPTISITNSSVPVLVAEGIVSEAIGEALRSPKLEKTDDQGMISNSSFPVFFVDKKPGVDNVKFALNSRSASPEPSSVDLDQVFSGVSSASKPRIDLSKYENRTLERRKEPAQKTVMITNSSVPVIIADPLNMNLVFNPSLTPLKKDESSVPSVVAESIVQKALDQALPRPQKLEESPIDLDQVFTSTSSTSAPRVDLSKFEVRSLERRRDTPRPVMTPPSIHSTVAVDPLDIDLVFAPTTSAKKDDVIEEEEVTTSPRSSPIPPQFDAVDVVSDAIAEVIVADAIDEAMRSPAMINSSSTFSFVFSSEEKAGSFAAIDSASSLDTIPEHPVYPRTITHIRSSAPDFIARGEDVNDDSPLKVVEEEDEDEEDEETPLPVFARSRNPAYGMASDRPFVSQSEDAPSHFIDPISIVTDLSPSPSVKKIISPEPSKERIPEASIDLEEVFASPMSPSTSTTSRLDLDKFVARTLERRHEPARIVTPVQETRGTRHSDLPPSSISVDDIFSPQPPPVVVVAPEKPPRYPQQSESAVTDPMDDPAAEVDLDSVFDASFGSETKDTSRFAQRSVDHVLTAEFNDRKEAAVSTLSTLPSSAIGDELIIPAPIPPPRRSPRLSNSTEDTPAPPPRHKLISLSSFPVLLTESSSNDDTPMPPTRNRDASPVAPGVLIEPTATPPNSLSASPVRSHRRTDSMSLPRSRNESFNRLSESITEREEPVLTVEAVFSSSSSDITRPSVTVREDGTDTTVDIILPPPRAPPRMNFPPPPPVEEIEYEMKTEDEESLEMKSPTIEEDVKEARLMASPDFPPLSVVTAPVEIDMDAVFESKILTPSRFDTDRWQPRTLEREKKRMVEEIVEKREKSDLPESTVDIDEVFSGRLTTTNVEYVTSPTRFTLKKSEEKKERWEDDLAKEIDEYEQRRNRLGQETDGSVRSTISRGSSIPFSSTPEGTWRNESMRSAQEPVVALIEKEKRRKASSASEKSGKSARRKGSKGSYKVEHVLEPQSDGLVELRSLPESGAQAEAREAKRNGKVWRVDRVQKTASSIEDSEEEKGVRIQVHTIPAPLSISMDSIDDIERSIDDAFDEALSPRGRVIEIHRIPSSSIVRAEVHRHDEHESETYPHPEYSTETLEGRGGVYRSVTSLPSTSDTTKIVFPLTSPMEEQRYVTSASIRLEKNLPTPETTMERNRSHHASPSDIDLRWISAPPPEVKVTMRKRSRSEGPLGFLEDVVIHGQDSEDIRNYRMSWHPSSVRTELEDRGYRGLDEKIHGALTTTVRVAGYSSPKSGRSREARERRKKIIRKSRTSISSSTSTGGSSRPDEEELLEVEVTKRHIILRGSYNLVVSKDEPLGLLLLSLSDGQPIVPAALDFSVLPKLRRLLRECMTRRARSVSMLSSRGASLLDMICPANENMKTVASDLFHPINNPRGKVNLCTAENRVCEKEVSKKLEEIRFHPNTHRWIQRYAGSGGINETRLALVSHFSSIYSISIDEEEAVLLPSCTAAYDVLSHLCCDPHDVILTPSPYYARLRNDCAERNECRVEPVALEMGKPELFVSDFEREFATWASKGEKVRVIVLVNPHNPLGNIFTPHQMMSVCEWAISNDIFIIVDEILAGTIYDERNLAEFPSILGLKKDLSKPEYLVWMGSLSKDLGLPGIKTALVVTGSPAIREAVRRMENLGSVPAPSQLIVNQLLADKTWLSSTLSSARHRLSSHSQFVVQSLEDIGVPSVVPKAGICLMADFSKFMPSISSEEENSLHRRFIEHGIVLTKGESTVAPESGWFRISFGVPKDELELGMRRIYSTIARDATLKRKICYGEKKNGVKKEWLISDVRPTSPGTTVESA</sequence>
<name>A0A2A6C9Z9_PRIPA</name>
<keyword evidence="5" id="KW-1185">Reference proteome</keyword>
<dbReference type="PRINTS" id="PR00753">
    <property type="entry name" value="ACCSYNTHASE"/>
</dbReference>
<feature type="compositionally biased region" description="Polar residues" evidence="2">
    <location>
        <begin position="378"/>
        <end position="388"/>
    </location>
</feature>
<feature type="region of interest" description="Disordered" evidence="2">
    <location>
        <begin position="2242"/>
        <end position="2263"/>
    </location>
</feature>